<reference evidence="3 4" key="1">
    <citation type="submission" date="2016-10" db="EMBL/GenBank/DDBJ databases">
        <authorList>
            <person name="Varghese N."/>
            <person name="Submissions S."/>
        </authorList>
    </citation>
    <scope>NUCLEOTIDE SEQUENCE [LARGE SCALE GENOMIC DNA]</scope>
    <source>
        <strain evidence="1 4">WG2</strain>
        <strain evidence="2 3">WG5</strain>
    </source>
</reference>
<keyword evidence="4" id="KW-1185">Reference proteome</keyword>
<dbReference type="EMBL" id="FOHG01000076">
    <property type="protein sequence ID" value="SET29831.1"/>
    <property type="molecule type" value="Genomic_DNA"/>
</dbReference>
<organism evidence="2 3">
    <name type="scientific">Halanaerobium congolense</name>
    <dbReference type="NCBI Taxonomy" id="54121"/>
    <lineage>
        <taxon>Bacteria</taxon>
        <taxon>Bacillati</taxon>
        <taxon>Bacillota</taxon>
        <taxon>Clostridia</taxon>
        <taxon>Halanaerobiales</taxon>
        <taxon>Halanaerobiaceae</taxon>
        <taxon>Halanaerobium</taxon>
    </lineage>
</organism>
<protein>
    <submittedName>
        <fullName evidence="2">Uncharacterized protein</fullName>
    </submittedName>
</protein>
<accession>A0A1I0DBZ9</accession>
<dbReference type="EMBL" id="FNBJ01000081">
    <property type="protein sequence ID" value="SDG28423.1"/>
    <property type="molecule type" value="Genomic_DNA"/>
</dbReference>
<evidence type="ECO:0000313" key="2">
    <source>
        <dbReference type="EMBL" id="SET29831.1"/>
    </source>
</evidence>
<name>A0A1I0DBZ9_9FIRM</name>
<evidence type="ECO:0000313" key="3">
    <source>
        <dbReference type="Proteomes" id="UP000198612"/>
    </source>
</evidence>
<sequence length="187" mass="22051">MAKEFDFEGNKKNIEVVAKKLRERNEAEYDAIKELYNLLLVNDCSITESCLNEVALKEGSNNPEFNKLNEEYKKLRSTFDNLLGSSMSFEALSAAEYLEDYAKRIIYSEDKGKVISETEKELKERIEFNNKKLESDREHYEEFPEHYYNNEEEIEENKDEIYKLIDGSHYLLNLISDLKKEMEKSIA</sequence>
<gene>
    <name evidence="1" type="ORF">SAMN04488598_1812</name>
    <name evidence="2" type="ORF">SAMN04515652_1762</name>
</gene>
<proteinExistence type="predicted"/>
<evidence type="ECO:0000313" key="1">
    <source>
        <dbReference type="EMBL" id="SDG28423.1"/>
    </source>
</evidence>
<dbReference type="Proteomes" id="UP000199519">
    <property type="component" value="Unassembled WGS sequence"/>
</dbReference>
<evidence type="ECO:0000313" key="4">
    <source>
        <dbReference type="Proteomes" id="UP000199519"/>
    </source>
</evidence>
<dbReference type="RefSeq" id="WP_089721090.1">
    <property type="nucleotide sequence ID" value="NZ_FNBJ01000081.1"/>
</dbReference>
<dbReference type="AlphaFoldDB" id="A0A1I0DBZ9"/>
<dbReference type="Proteomes" id="UP000198612">
    <property type="component" value="Unassembled WGS sequence"/>
</dbReference>